<feature type="chain" id="PRO_5036470295" evidence="1">
    <location>
        <begin position="25"/>
        <end position="663"/>
    </location>
</feature>
<evidence type="ECO:0000313" key="2">
    <source>
        <dbReference type="EnsemblMetazoa" id="G32216.5:cds"/>
    </source>
</evidence>
<organism evidence="2 3">
    <name type="scientific">Magallana gigas</name>
    <name type="common">Pacific oyster</name>
    <name type="synonym">Crassostrea gigas</name>
    <dbReference type="NCBI Taxonomy" id="29159"/>
    <lineage>
        <taxon>Eukaryota</taxon>
        <taxon>Metazoa</taxon>
        <taxon>Spiralia</taxon>
        <taxon>Lophotrochozoa</taxon>
        <taxon>Mollusca</taxon>
        <taxon>Bivalvia</taxon>
        <taxon>Autobranchia</taxon>
        <taxon>Pteriomorphia</taxon>
        <taxon>Ostreida</taxon>
        <taxon>Ostreoidea</taxon>
        <taxon>Ostreidae</taxon>
        <taxon>Magallana</taxon>
    </lineage>
</organism>
<reference evidence="2" key="1">
    <citation type="submission" date="2022-08" db="UniProtKB">
        <authorList>
            <consortium name="EnsemblMetazoa"/>
        </authorList>
    </citation>
    <scope>IDENTIFICATION</scope>
    <source>
        <strain evidence="2">05x7-T-G4-1.051#20</strain>
    </source>
</reference>
<dbReference type="AlphaFoldDB" id="A0A8W8MGI6"/>
<keyword evidence="3" id="KW-1185">Reference proteome</keyword>
<keyword evidence="1" id="KW-0732">Signal</keyword>
<evidence type="ECO:0000313" key="3">
    <source>
        <dbReference type="Proteomes" id="UP000005408"/>
    </source>
</evidence>
<protein>
    <submittedName>
        <fullName evidence="2">Uncharacterized protein</fullName>
    </submittedName>
</protein>
<proteinExistence type="predicted"/>
<name>A0A8W8MGI6_MAGGI</name>
<sequence>MGCKAQSVILATILILGCVSNVFAIDCWVCNSDDDPTNCGESINELGLQDAKRTASNCAACGKSFKSLGTVFTYVERSCLAASSDTCDNKIGNTSNASMRGLAMTVAAVSVLYLSLVLGADYKTLDVDNLMLLNVAVKGRLVNKMTAAIEEAQRTRHGLAESVKDCLVKASAGHVVCRECVRNLCEKRTLQCNGNITNVETILKREEETPIPEVKMVEPDVKLAESVIEMSKTAANDIVQDVPQTLQDQGHNIVEKAETESKLETLRRTIGEGFNKALDTIPKLIPQVKDAFITMETQMSDPQTIDRLANDAAQQVATAMQGKQEVEHQLNRQMNVLHQNIPQIMNTVNAHVSNIMSSVSSFMKSAVTKISQIEGGEDLVKVFNIPNSDKQWSSSIVSLHVMKPDGEVTSWSNRQNQLLAQEGSFSQNHVASGPFNQIPGGPQMSQIPTTNLREFPTAQPNIPTQARWRLQRSSNDVSCDDIDKDPKEACENYHFRCQACANDTILLQHSCGKTALKKMVDIKMLDMRTAMYVTVYTKYVRSGLVVQQVKFDEDSYDSVNSVYRSAFITAKIGQKIITYETSALPTFTDLTTSGGEIGEELWEIMNNEDEFEPGYFVKSFENELVGAFKLRHPSANSGSVQSSVNSVVFTVTGLILYFGFLVL</sequence>
<feature type="signal peptide" evidence="1">
    <location>
        <begin position="1"/>
        <end position="24"/>
    </location>
</feature>
<accession>A0A8W8MGI6</accession>
<dbReference type="Proteomes" id="UP000005408">
    <property type="component" value="Unassembled WGS sequence"/>
</dbReference>
<dbReference type="EnsemblMetazoa" id="G32216.5">
    <property type="protein sequence ID" value="G32216.5:cds"/>
    <property type="gene ID" value="G32216"/>
</dbReference>
<evidence type="ECO:0000256" key="1">
    <source>
        <dbReference type="SAM" id="SignalP"/>
    </source>
</evidence>
<dbReference type="PROSITE" id="PS51257">
    <property type="entry name" value="PROKAR_LIPOPROTEIN"/>
    <property type="match status" value="1"/>
</dbReference>